<dbReference type="InterPro" id="IPR003599">
    <property type="entry name" value="Ig_sub"/>
</dbReference>
<evidence type="ECO:0000256" key="4">
    <source>
        <dbReference type="ARBA" id="ARBA00022737"/>
    </source>
</evidence>
<feature type="disulfide bond" evidence="7">
    <location>
        <begin position="94"/>
        <end position="103"/>
    </location>
</feature>
<feature type="domain" description="Ig-like" evidence="9">
    <location>
        <begin position="318"/>
        <end position="407"/>
    </location>
</feature>
<reference evidence="10 11" key="1">
    <citation type="submission" date="2020-06" db="EMBL/GenBank/DDBJ databases">
        <authorList>
            <person name="Li R."/>
            <person name="Bekaert M."/>
        </authorList>
    </citation>
    <scope>NUCLEOTIDE SEQUENCE [LARGE SCALE GENOMIC DNA]</scope>
    <source>
        <strain evidence="11">wild</strain>
    </source>
</reference>
<dbReference type="InterPro" id="IPR001881">
    <property type="entry name" value="EGF-like_Ca-bd_dom"/>
</dbReference>
<dbReference type="PROSITE" id="PS01187">
    <property type="entry name" value="EGF_CA"/>
    <property type="match status" value="2"/>
</dbReference>
<keyword evidence="4" id="KW-0677">Repeat</keyword>
<dbReference type="FunFam" id="2.10.25.10:FF:000004">
    <property type="entry name" value="Neurogenic locus notch 1"/>
    <property type="match status" value="2"/>
</dbReference>
<feature type="domain" description="EGF-like" evidence="8">
    <location>
        <begin position="144"/>
        <end position="180"/>
    </location>
</feature>
<dbReference type="InterPro" id="IPR003598">
    <property type="entry name" value="Ig_sub2"/>
</dbReference>
<dbReference type="Proteomes" id="UP000507470">
    <property type="component" value="Unassembled WGS sequence"/>
</dbReference>
<dbReference type="Pfam" id="PF00008">
    <property type="entry name" value="EGF"/>
    <property type="match status" value="6"/>
</dbReference>
<evidence type="ECO:0000259" key="8">
    <source>
        <dbReference type="PROSITE" id="PS50026"/>
    </source>
</evidence>
<dbReference type="InterPro" id="IPR013098">
    <property type="entry name" value="Ig_I-set"/>
</dbReference>
<dbReference type="FunFam" id="2.10.25.10:FF:000784">
    <property type="entry name" value="Uncharacterized protein"/>
    <property type="match status" value="1"/>
</dbReference>
<dbReference type="GO" id="GO:0045197">
    <property type="term" value="P:establishment or maintenance of epithelial cell apical/basal polarity"/>
    <property type="evidence" value="ECO:0007669"/>
    <property type="project" value="TreeGrafter"/>
</dbReference>
<dbReference type="SMART" id="SM00179">
    <property type="entry name" value="EGF_CA"/>
    <property type="match status" value="6"/>
</dbReference>
<dbReference type="GO" id="GO:0016358">
    <property type="term" value="P:dendrite development"/>
    <property type="evidence" value="ECO:0007669"/>
    <property type="project" value="UniProtKB-ARBA"/>
</dbReference>
<keyword evidence="6" id="KW-0325">Glycoprotein</keyword>
<organism evidence="10 11">
    <name type="scientific">Mytilus coruscus</name>
    <name type="common">Sea mussel</name>
    <dbReference type="NCBI Taxonomy" id="42192"/>
    <lineage>
        <taxon>Eukaryota</taxon>
        <taxon>Metazoa</taxon>
        <taxon>Spiralia</taxon>
        <taxon>Lophotrochozoa</taxon>
        <taxon>Mollusca</taxon>
        <taxon>Bivalvia</taxon>
        <taxon>Autobranchia</taxon>
        <taxon>Pteriomorphia</taxon>
        <taxon>Mytilida</taxon>
        <taxon>Mytiloidea</taxon>
        <taxon>Mytilidae</taxon>
        <taxon>Mytilinae</taxon>
        <taxon>Mytilus</taxon>
    </lineage>
</organism>
<evidence type="ECO:0000256" key="1">
    <source>
        <dbReference type="ARBA" id="ARBA00022473"/>
    </source>
</evidence>
<dbReference type="PANTHER" id="PTHR24049:SF22">
    <property type="entry name" value="DROSOPHILA CRUMBS HOMOLOG"/>
    <property type="match status" value="1"/>
</dbReference>
<dbReference type="FunFam" id="2.10.25.10:FF:000031">
    <property type="entry name" value="neurogenic locus notch homolog protein 3"/>
    <property type="match status" value="1"/>
</dbReference>
<feature type="disulfide bond" evidence="7">
    <location>
        <begin position="132"/>
        <end position="141"/>
    </location>
</feature>
<dbReference type="GO" id="GO:0007157">
    <property type="term" value="P:heterophilic cell-cell adhesion via plasma membrane cell adhesion molecules"/>
    <property type="evidence" value="ECO:0007669"/>
    <property type="project" value="TreeGrafter"/>
</dbReference>
<feature type="disulfide bond" evidence="7">
    <location>
        <begin position="208"/>
        <end position="217"/>
    </location>
</feature>
<feature type="disulfide bond" evidence="7">
    <location>
        <begin position="73"/>
        <end position="83"/>
    </location>
</feature>
<feature type="domain" description="EGF-like" evidence="8">
    <location>
        <begin position="412"/>
        <end position="449"/>
    </location>
</feature>
<dbReference type="SUPFAM" id="SSF48726">
    <property type="entry name" value="Immunoglobulin"/>
    <property type="match status" value="4"/>
</dbReference>
<dbReference type="CDD" id="cd00054">
    <property type="entry name" value="EGF_CA"/>
    <property type="match status" value="6"/>
</dbReference>
<dbReference type="PRINTS" id="PR00010">
    <property type="entry name" value="EGFBLOOD"/>
</dbReference>
<dbReference type="InterPro" id="IPR000152">
    <property type="entry name" value="EGF-type_Asp/Asn_hydroxyl_site"/>
</dbReference>
<dbReference type="InterPro" id="IPR013783">
    <property type="entry name" value="Ig-like_fold"/>
</dbReference>
<evidence type="ECO:0000256" key="3">
    <source>
        <dbReference type="ARBA" id="ARBA00022729"/>
    </source>
</evidence>
<dbReference type="SUPFAM" id="SSF57196">
    <property type="entry name" value="EGF/Laminin"/>
    <property type="match status" value="6"/>
</dbReference>
<dbReference type="PANTHER" id="PTHR24049">
    <property type="entry name" value="CRUMBS FAMILY MEMBER"/>
    <property type="match status" value="1"/>
</dbReference>
<feature type="disulfide bond" evidence="7">
    <location>
        <begin position="439"/>
        <end position="448"/>
    </location>
</feature>
<evidence type="ECO:0000256" key="6">
    <source>
        <dbReference type="ARBA" id="ARBA00023180"/>
    </source>
</evidence>
<feature type="disulfide bond" evidence="7">
    <location>
        <begin position="170"/>
        <end position="179"/>
    </location>
</feature>
<sequence>MIVFMDKTADVCVIKDTPDWAAKERNIYFQDIDECSSNPCQNKASCIDLVAGYKCACGEGTSGKHCEFNIDECSGTPCHHGTCSDGIGSYSCNCYAGYTGNRCERETNECASNPCQHSGVCHDYVNRYVCTCKSGYTGTNCELDIDDCPSNRCQHQARCIDQLNGYKCSCTTGYTGKYCEINIECHSYPCQNGGICTDDQKSRYTCHCPLGFTGNNCEKEPSIMIKPNVYLADTKTVLEGSSLLTIPCYAEGVPTPSVTWESLDKPSLPHNAWQLGHFLVFENVSSIDGGHYVCTAKNKVGIEIKVVQVIVKARYEKPHIAPLIHAPSIIQVKYYTEAKITCNVTGFPTPNVTWIHNDFTKHTTDMPSHQLYKHDSVLTLYTINTQESGLLTCSAHNEFGENHVSVSVIVRSHLECHRNPCLNGGICTDDQASGHICHCPLGFTGQNCETEPFILVKPKIILPENKTVPDGYKTLIIPCYAEGIPVPAITWDSLDRLSIPRNARQLAHFLVFQNVSTIDAGQYMCTAKNKVGTDIKVIEVIVTAKDEKRIAPVIHAPSSVQVKYYLEGRLTCNVTGVPTPTVMWKHNSNVVQSSGNTLVIHRVTNATGGTYTCIATNVAGTSQANIQLKVTYGK</sequence>
<dbReference type="GO" id="GO:0043005">
    <property type="term" value="C:neuron projection"/>
    <property type="evidence" value="ECO:0007669"/>
    <property type="project" value="UniProtKB-ARBA"/>
</dbReference>
<dbReference type="Pfam" id="PF07679">
    <property type="entry name" value="I-set"/>
    <property type="match status" value="2"/>
</dbReference>
<feature type="domain" description="EGF-like" evidence="8">
    <location>
        <begin position="106"/>
        <end position="142"/>
    </location>
</feature>
<dbReference type="Gene3D" id="2.60.40.10">
    <property type="entry name" value="Immunoglobulins"/>
    <property type="match status" value="4"/>
</dbReference>
<dbReference type="GO" id="GO:0048646">
    <property type="term" value="P:anatomical structure formation involved in morphogenesis"/>
    <property type="evidence" value="ECO:0007669"/>
    <property type="project" value="UniProtKB-ARBA"/>
</dbReference>
<feature type="domain" description="Ig-like" evidence="9">
    <location>
        <begin position="221"/>
        <end position="305"/>
    </location>
</feature>
<keyword evidence="5 7" id="KW-1015">Disulfide bond</keyword>
<proteinExistence type="predicted"/>
<evidence type="ECO:0000256" key="7">
    <source>
        <dbReference type="PROSITE-ProRule" id="PRU00076"/>
    </source>
</evidence>
<keyword evidence="11" id="KW-1185">Reference proteome</keyword>
<keyword evidence="2 7" id="KW-0245">EGF-like domain</keyword>
<accession>A0A6J8EYZ8</accession>
<dbReference type="SMART" id="SM00181">
    <property type="entry name" value="EGF"/>
    <property type="match status" value="6"/>
</dbReference>
<feature type="domain" description="EGF-like" evidence="8">
    <location>
        <begin position="69"/>
        <end position="104"/>
    </location>
</feature>
<gene>
    <name evidence="10" type="ORF">MCOR_56612</name>
</gene>
<evidence type="ECO:0000256" key="5">
    <source>
        <dbReference type="ARBA" id="ARBA00023157"/>
    </source>
</evidence>
<dbReference type="PROSITE" id="PS01186">
    <property type="entry name" value="EGF_2"/>
    <property type="match status" value="5"/>
</dbReference>
<dbReference type="PROSITE" id="PS50026">
    <property type="entry name" value="EGF_3"/>
    <property type="match status" value="6"/>
</dbReference>
<feature type="disulfide bond" evidence="7">
    <location>
        <begin position="57"/>
        <end position="66"/>
    </location>
</feature>
<keyword evidence="3" id="KW-0732">Signal</keyword>
<name>A0A6J8EYZ8_MYTCO</name>
<dbReference type="InterPro" id="IPR000742">
    <property type="entry name" value="EGF"/>
</dbReference>
<dbReference type="Gene3D" id="2.10.25.10">
    <property type="entry name" value="Laminin"/>
    <property type="match status" value="6"/>
</dbReference>
<dbReference type="PROSITE" id="PS00022">
    <property type="entry name" value="EGF_1"/>
    <property type="match status" value="6"/>
</dbReference>
<feature type="domain" description="Ig-like" evidence="9">
    <location>
        <begin position="452"/>
        <end position="543"/>
    </location>
</feature>
<dbReference type="OrthoDB" id="430340at2759"/>
<dbReference type="InterPro" id="IPR051022">
    <property type="entry name" value="Notch_Cell-Fate_Det"/>
</dbReference>
<evidence type="ECO:0000259" key="9">
    <source>
        <dbReference type="PROSITE" id="PS50835"/>
    </source>
</evidence>
<dbReference type="AlphaFoldDB" id="A0A6J8EYZ8"/>
<comment type="caution">
    <text evidence="7">Lacks conserved residue(s) required for the propagation of feature annotation.</text>
</comment>
<dbReference type="GO" id="GO:0048667">
    <property type="term" value="P:cell morphogenesis involved in neuron differentiation"/>
    <property type="evidence" value="ECO:0007669"/>
    <property type="project" value="UniProtKB-ARBA"/>
</dbReference>
<evidence type="ECO:0000313" key="10">
    <source>
        <dbReference type="EMBL" id="CAC5424735.1"/>
    </source>
</evidence>
<dbReference type="SMART" id="SM00409">
    <property type="entry name" value="IG"/>
    <property type="match status" value="4"/>
</dbReference>
<dbReference type="GO" id="GO:0009887">
    <property type="term" value="P:animal organ morphogenesis"/>
    <property type="evidence" value="ECO:0007669"/>
    <property type="project" value="UniProtKB-ARBA"/>
</dbReference>
<dbReference type="GO" id="GO:0001764">
    <property type="term" value="P:neuron migration"/>
    <property type="evidence" value="ECO:0007669"/>
    <property type="project" value="UniProtKB-ARBA"/>
</dbReference>
<dbReference type="GO" id="GO:0005886">
    <property type="term" value="C:plasma membrane"/>
    <property type="evidence" value="ECO:0007669"/>
    <property type="project" value="TreeGrafter"/>
</dbReference>
<keyword evidence="1" id="KW-0217">Developmental protein</keyword>
<protein>
    <submittedName>
        <fullName evidence="10">NOTCH3</fullName>
    </submittedName>
</protein>
<dbReference type="InterPro" id="IPR007110">
    <property type="entry name" value="Ig-like_dom"/>
</dbReference>
<evidence type="ECO:0000313" key="11">
    <source>
        <dbReference type="Proteomes" id="UP000507470"/>
    </source>
</evidence>
<evidence type="ECO:0000256" key="2">
    <source>
        <dbReference type="ARBA" id="ARBA00022536"/>
    </source>
</evidence>
<dbReference type="FunFam" id="2.10.25.10:FF:000172">
    <property type="entry name" value="FAT atypical cadherin 3"/>
    <property type="match status" value="2"/>
</dbReference>
<feature type="domain" description="EGF-like" evidence="8">
    <location>
        <begin position="181"/>
        <end position="218"/>
    </location>
</feature>
<dbReference type="GO" id="GO:0032991">
    <property type="term" value="C:protein-containing complex"/>
    <property type="evidence" value="ECO:0007669"/>
    <property type="project" value="TreeGrafter"/>
</dbReference>
<dbReference type="Pfam" id="PF13927">
    <property type="entry name" value="Ig_3"/>
    <property type="match status" value="2"/>
</dbReference>
<dbReference type="PROSITE" id="PS00010">
    <property type="entry name" value="ASX_HYDROXYL"/>
    <property type="match status" value="4"/>
</dbReference>
<dbReference type="PROSITE" id="PS50835">
    <property type="entry name" value="IG_LIKE"/>
    <property type="match status" value="4"/>
</dbReference>
<dbReference type="InterPro" id="IPR018097">
    <property type="entry name" value="EGF_Ca-bd_CS"/>
</dbReference>
<feature type="domain" description="EGF-like" evidence="8">
    <location>
        <begin position="31"/>
        <end position="67"/>
    </location>
</feature>
<dbReference type="SMART" id="SM00408">
    <property type="entry name" value="IGc2"/>
    <property type="match status" value="4"/>
</dbReference>
<dbReference type="EMBL" id="CACVKT020010053">
    <property type="protein sequence ID" value="CAC5424735.1"/>
    <property type="molecule type" value="Genomic_DNA"/>
</dbReference>
<dbReference type="GO" id="GO:0005509">
    <property type="term" value="F:calcium ion binding"/>
    <property type="evidence" value="ECO:0007669"/>
    <property type="project" value="InterPro"/>
</dbReference>
<feature type="domain" description="Ig-like" evidence="9">
    <location>
        <begin position="552"/>
        <end position="631"/>
    </location>
</feature>
<dbReference type="InterPro" id="IPR036179">
    <property type="entry name" value="Ig-like_dom_sf"/>
</dbReference>